<dbReference type="EMBL" id="BAABAT010000093">
    <property type="protein sequence ID" value="GAA4264076.1"/>
    <property type="molecule type" value="Genomic_DNA"/>
</dbReference>
<feature type="transmembrane region" description="Helical" evidence="1">
    <location>
        <begin position="6"/>
        <end position="27"/>
    </location>
</feature>
<keyword evidence="1" id="KW-0812">Transmembrane</keyword>
<protein>
    <recommendedName>
        <fullName evidence="4">Integral membrane protein</fullName>
    </recommendedName>
</protein>
<name>A0ABP8DVM1_9ACTN</name>
<feature type="transmembrane region" description="Helical" evidence="1">
    <location>
        <begin position="303"/>
        <end position="321"/>
    </location>
</feature>
<comment type="caution">
    <text evidence="2">The sequence shown here is derived from an EMBL/GenBank/DDBJ whole genome shotgun (WGS) entry which is preliminary data.</text>
</comment>
<feature type="transmembrane region" description="Helical" evidence="1">
    <location>
        <begin position="63"/>
        <end position="96"/>
    </location>
</feature>
<feature type="transmembrane region" description="Helical" evidence="1">
    <location>
        <begin position="108"/>
        <end position="129"/>
    </location>
</feature>
<feature type="transmembrane region" description="Helical" evidence="1">
    <location>
        <begin position="232"/>
        <end position="249"/>
    </location>
</feature>
<feature type="transmembrane region" description="Helical" evidence="1">
    <location>
        <begin position="180"/>
        <end position="199"/>
    </location>
</feature>
<dbReference type="Proteomes" id="UP001500620">
    <property type="component" value="Unassembled WGS sequence"/>
</dbReference>
<evidence type="ECO:0000313" key="3">
    <source>
        <dbReference type="Proteomes" id="UP001500620"/>
    </source>
</evidence>
<evidence type="ECO:0000313" key="2">
    <source>
        <dbReference type="EMBL" id="GAA4264076.1"/>
    </source>
</evidence>
<reference evidence="3" key="1">
    <citation type="journal article" date="2019" name="Int. J. Syst. Evol. Microbiol.">
        <title>The Global Catalogue of Microorganisms (GCM) 10K type strain sequencing project: providing services to taxonomists for standard genome sequencing and annotation.</title>
        <authorList>
            <consortium name="The Broad Institute Genomics Platform"/>
            <consortium name="The Broad Institute Genome Sequencing Center for Infectious Disease"/>
            <person name="Wu L."/>
            <person name="Ma J."/>
        </authorList>
    </citation>
    <scope>NUCLEOTIDE SEQUENCE [LARGE SCALE GENOMIC DNA]</scope>
    <source>
        <strain evidence="3">JCM 17441</strain>
    </source>
</reference>
<organism evidence="2 3">
    <name type="scientific">Dactylosporangium darangshiense</name>
    <dbReference type="NCBI Taxonomy" id="579108"/>
    <lineage>
        <taxon>Bacteria</taxon>
        <taxon>Bacillati</taxon>
        <taxon>Actinomycetota</taxon>
        <taxon>Actinomycetes</taxon>
        <taxon>Micromonosporales</taxon>
        <taxon>Micromonosporaceae</taxon>
        <taxon>Dactylosporangium</taxon>
    </lineage>
</organism>
<dbReference type="RefSeq" id="WP_345144416.1">
    <property type="nucleotide sequence ID" value="NZ_BAABAT010000093.1"/>
</dbReference>
<feature type="transmembrane region" description="Helical" evidence="1">
    <location>
        <begin position="208"/>
        <end position="226"/>
    </location>
</feature>
<proteinExistence type="predicted"/>
<keyword evidence="3" id="KW-1185">Reference proteome</keyword>
<keyword evidence="1" id="KW-1133">Transmembrane helix</keyword>
<feature type="transmembrane region" description="Helical" evidence="1">
    <location>
        <begin position="141"/>
        <end position="160"/>
    </location>
</feature>
<gene>
    <name evidence="2" type="ORF">GCM10022255_114390</name>
</gene>
<feature type="transmembrane region" description="Helical" evidence="1">
    <location>
        <begin position="256"/>
        <end position="283"/>
    </location>
</feature>
<evidence type="ECO:0000256" key="1">
    <source>
        <dbReference type="SAM" id="Phobius"/>
    </source>
</evidence>
<accession>A0ABP8DVM1</accession>
<keyword evidence="1" id="KW-0472">Membrane</keyword>
<sequence length="343" mass="34880">MDAWRGIVAVVGGAVSALFWAVTLAIYQPFMQPSGGWTDPQTGAQYPNEGSNNTYWPRDVRQFAILLAFAAIVVLVDANLRAVLIAAAGTALWLAADLVLDRLDVHGWGAATGLAVAGVLLAGLLSLAARRLSTGAPGGQLTRHLTATVIAVSGAVLLLVSTPWDEPVTDPAQVRVENALTLMQIVLAVVCTAVAAALLHPATHWRRVAVFGAVAALAAWPATAAIGSGSLFGLVALPVSAALAVAAARPVTLPRLLAAGAAAAALIFPSFLAVYFTGITIGAAMTSAAGNPPINGADEDLSLAYAALGLGLILAALTRWITGPKFAPRFSPASAAEVPAPAR</sequence>
<evidence type="ECO:0008006" key="4">
    <source>
        <dbReference type="Google" id="ProtNLM"/>
    </source>
</evidence>